<sequence>MPENKNYSPKRTDSINLVCAHKIDSTSNQTNTQSNDIDTNKSPTSRTARKYTRTKPLDRQKSLPEFSSNAASTSNNTACFLRGGENRAYDQSPYKDKSKLTHQTNEKPSYTKNLSAKTSQYDAKKIERQKTVPGFSRISKPDTTSTYEQGPYETDKFSHQTKTSQTKDNINMRKFGPKKFERQKTMPEFNRTSRPEPEFSRTSRPDPEFSKTSRPDLNVGKINKNNPSLSPNATHYLNRQNPLSETYNVTNSLNQSTQPNSLSYKGILPLNNFVGTTSTAPKSSKPFPRQKSLPETFLRPNSINRNFNEAGTTRGSENVPLSISSDIQNRKQKVENDTLDLNARMRRQKAESRAKGTTSNWNPSVDTKSYSNISNTPGPSMHTDTLSNRPTISNSSNDNSKSTTFTNKPARQMCNVFDKGASATPEISRKPTSTLNRTQGERSNPNRRFSVDSVTSRNTVSGGAPSASVGPPKTNNWEDEARNQVWRGYIQTMKNLDGF</sequence>
<protein>
    <submittedName>
        <fullName evidence="2">Uncharacterized protein</fullName>
    </submittedName>
</protein>
<feature type="compositionally biased region" description="Polar residues" evidence="1">
    <location>
        <begin position="101"/>
        <end position="113"/>
    </location>
</feature>
<feature type="compositionally biased region" description="Polar residues" evidence="1">
    <location>
        <begin position="355"/>
        <end position="390"/>
    </location>
</feature>
<dbReference type="AlphaFoldDB" id="A0A8D8ZV03"/>
<feature type="compositionally biased region" description="Basic and acidic residues" evidence="1">
    <location>
        <begin position="182"/>
        <end position="214"/>
    </location>
</feature>
<dbReference type="EMBL" id="HBUF01539293">
    <property type="protein sequence ID" value="CAG6754443.1"/>
    <property type="molecule type" value="Transcribed_RNA"/>
</dbReference>
<evidence type="ECO:0000313" key="2">
    <source>
        <dbReference type="EMBL" id="CAG6754443.1"/>
    </source>
</evidence>
<feature type="compositionally biased region" description="Polar residues" evidence="1">
    <location>
        <begin position="223"/>
        <end position="234"/>
    </location>
</feature>
<feature type="compositionally biased region" description="Polar residues" evidence="1">
    <location>
        <begin position="430"/>
        <end position="461"/>
    </location>
</feature>
<feature type="region of interest" description="Disordered" evidence="1">
    <location>
        <begin position="135"/>
        <end position="165"/>
    </location>
</feature>
<feature type="compositionally biased region" description="Low complexity" evidence="1">
    <location>
        <begin position="391"/>
        <end position="407"/>
    </location>
</feature>
<organism evidence="2">
    <name type="scientific">Cacopsylla melanoneura</name>
    <dbReference type="NCBI Taxonomy" id="428564"/>
    <lineage>
        <taxon>Eukaryota</taxon>
        <taxon>Metazoa</taxon>
        <taxon>Ecdysozoa</taxon>
        <taxon>Arthropoda</taxon>
        <taxon>Hexapoda</taxon>
        <taxon>Insecta</taxon>
        <taxon>Pterygota</taxon>
        <taxon>Neoptera</taxon>
        <taxon>Paraneoptera</taxon>
        <taxon>Hemiptera</taxon>
        <taxon>Sternorrhyncha</taxon>
        <taxon>Psylloidea</taxon>
        <taxon>Psyllidae</taxon>
        <taxon>Psyllinae</taxon>
        <taxon>Cacopsylla</taxon>
    </lineage>
</organism>
<accession>A0A8D8ZV03</accession>
<feature type="compositionally biased region" description="Polar residues" evidence="1">
    <location>
        <begin position="25"/>
        <end position="46"/>
    </location>
</feature>
<feature type="region of interest" description="Disordered" evidence="1">
    <location>
        <begin position="1"/>
        <end position="113"/>
    </location>
</feature>
<evidence type="ECO:0000256" key="1">
    <source>
        <dbReference type="SAM" id="MobiDB-lite"/>
    </source>
</evidence>
<proteinExistence type="predicted"/>
<name>A0A8D8ZV03_9HEMI</name>
<feature type="region of interest" description="Disordered" evidence="1">
    <location>
        <begin position="182"/>
        <end position="234"/>
    </location>
</feature>
<feature type="region of interest" description="Disordered" evidence="1">
    <location>
        <begin position="301"/>
        <end position="478"/>
    </location>
</feature>
<feature type="compositionally biased region" description="Low complexity" evidence="1">
    <location>
        <begin position="67"/>
        <end position="78"/>
    </location>
</feature>
<feature type="compositionally biased region" description="Basic and acidic residues" evidence="1">
    <location>
        <begin position="84"/>
        <end position="99"/>
    </location>
</feature>
<feature type="compositionally biased region" description="Polar residues" evidence="1">
    <location>
        <begin position="301"/>
        <end position="327"/>
    </location>
</feature>
<reference evidence="2" key="1">
    <citation type="submission" date="2021-05" db="EMBL/GenBank/DDBJ databases">
        <authorList>
            <person name="Alioto T."/>
            <person name="Alioto T."/>
            <person name="Gomez Garrido J."/>
        </authorList>
    </citation>
    <scope>NUCLEOTIDE SEQUENCE</scope>
</reference>